<dbReference type="PANTHER" id="PTHR13947:SF37">
    <property type="entry name" value="LD18367P"/>
    <property type="match status" value="1"/>
</dbReference>
<evidence type="ECO:0000256" key="1">
    <source>
        <dbReference type="ARBA" id="ARBA00022679"/>
    </source>
</evidence>
<keyword evidence="4" id="KW-1185">Reference proteome</keyword>
<organism evidence="3 4">
    <name type="scientific">Chitinimonas taiwanensis DSM 18899</name>
    <dbReference type="NCBI Taxonomy" id="1121279"/>
    <lineage>
        <taxon>Bacteria</taxon>
        <taxon>Pseudomonadati</taxon>
        <taxon>Pseudomonadota</taxon>
        <taxon>Betaproteobacteria</taxon>
        <taxon>Neisseriales</taxon>
        <taxon>Chitinibacteraceae</taxon>
        <taxon>Chitinimonas</taxon>
    </lineage>
</organism>
<dbReference type="InterPro" id="IPR000182">
    <property type="entry name" value="GNAT_dom"/>
</dbReference>
<dbReference type="AlphaFoldDB" id="A0A1K2HLC0"/>
<feature type="domain" description="N-acetyltransferase" evidence="2">
    <location>
        <begin position="1"/>
        <end position="156"/>
    </location>
</feature>
<name>A0A1K2HLC0_9NEIS</name>
<dbReference type="Pfam" id="PF00583">
    <property type="entry name" value="Acetyltransf_1"/>
    <property type="match status" value="1"/>
</dbReference>
<dbReference type="SUPFAM" id="SSF55729">
    <property type="entry name" value="Acyl-CoA N-acyltransferases (Nat)"/>
    <property type="match status" value="1"/>
</dbReference>
<dbReference type="Gene3D" id="3.40.630.30">
    <property type="match status" value="1"/>
</dbReference>
<dbReference type="PANTHER" id="PTHR13947">
    <property type="entry name" value="GNAT FAMILY N-ACETYLTRANSFERASE"/>
    <property type="match status" value="1"/>
</dbReference>
<dbReference type="CDD" id="cd04301">
    <property type="entry name" value="NAT_SF"/>
    <property type="match status" value="1"/>
</dbReference>
<dbReference type="InterPro" id="IPR050769">
    <property type="entry name" value="NAT_camello-type"/>
</dbReference>
<reference evidence="3 4" key="1">
    <citation type="submission" date="2016-11" db="EMBL/GenBank/DDBJ databases">
        <authorList>
            <person name="Jaros S."/>
            <person name="Januszkiewicz K."/>
            <person name="Wedrychowicz H."/>
        </authorList>
    </citation>
    <scope>NUCLEOTIDE SEQUENCE [LARGE SCALE GENOMIC DNA]</scope>
    <source>
        <strain evidence="3 4">DSM 18899</strain>
    </source>
</reference>
<gene>
    <name evidence="3" type="ORF">SAMN02745887_02365</name>
</gene>
<dbReference type="GO" id="GO:0008080">
    <property type="term" value="F:N-acetyltransferase activity"/>
    <property type="evidence" value="ECO:0007669"/>
    <property type="project" value="InterPro"/>
</dbReference>
<dbReference type="InterPro" id="IPR016181">
    <property type="entry name" value="Acyl_CoA_acyltransferase"/>
</dbReference>
<dbReference type="STRING" id="1121279.SAMN02745887_02365"/>
<evidence type="ECO:0000313" key="3">
    <source>
        <dbReference type="EMBL" id="SFZ77361.1"/>
    </source>
</evidence>
<dbReference type="RefSeq" id="WP_072428881.1">
    <property type="nucleotide sequence ID" value="NZ_FPKR01000009.1"/>
</dbReference>
<evidence type="ECO:0000313" key="4">
    <source>
        <dbReference type="Proteomes" id="UP000186513"/>
    </source>
</evidence>
<dbReference type="Proteomes" id="UP000186513">
    <property type="component" value="Unassembled WGS sequence"/>
</dbReference>
<dbReference type="PROSITE" id="PS51186">
    <property type="entry name" value="GNAT"/>
    <property type="match status" value="1"/>
</dbReference>
<keyword evidence="1 3" id="KW-0808">Transferase</keyword>
<dbReference type="OrthoDB" id="9789603at2"/>
<accession>A0A1K2HLC0</accession>
<dbReference type="EMBL" id="FPKR01000009">
    <property type="protein sequence ID" value="SFZ77361.1"/>
    <property type="molecule type" value="Genomic_DNA"/>
</dbReference>
<protein>
    <submittedName>
        <fullName evidence="3">Acetyltransferase (GNAT) family protein</fullName>
    </submittedName>
</protein>
<proteinExistence type="predicted"/>
<sequence>MHIRPYEPADASSVAAVILPIQQAEFGIPITLDDQPDLRDIGGFYQKGSGNFWIAELNGQTVGTIALLDIGNRDAALRKMFVAAPYRGPAFGVAKHLLRELLAWSARQGLQNIYLGTTAKFLAAHKFYEKNGFIEVDKSSLPESFPLMAVDSKFYRLALAVASA</sequence>
<evidence type="ECO:0000259" key="2">
    <source>
        <dbReference type="PROSITE" id="PS51186"/>
    </source>
</evidence>